<comment type="caution">
    <text evidence="1">The sequence shown here is derived from an EMBL/GenBank/DDBJ whole genome shotgun (WGS) entry which is preliminary data.</text>
</comment>
<keyword evidence="2" id="KW-1185">Reference proteome</keyword>
<reference evidence="1 2" key="1">
    <citation type="submission" date="2018-08" db="EMBL/GenBank/DDBJ databases">
        <title>Genome and evolution of the arbuscular mycorrhizal fungus Diversispora epigaea (formerly Glomus versiforme) and its bacterial endosymbionts.</title>
        <authorList>
            <person name="Sun X."/>
            <person name="Fei Z."/>
            <person name="Harrison M."/>
        </authorList>
    </citation>
    <scope>NUCLEOTIDE SEQUENCE [LARGE SCALE GENOMIC DNA]</scope>
    <source>
        <strain evidence="1 2">IT104</strain>
    </source>
</reference>
<sequence>MSSTASVARHCSAASTRLKAGIIPSQMANYDSDQVTIQMTNQASSNNMNNNVNMQTKIANQVLMDSLEFLQ</sequence>
<accession>A0A397ISC7</accession>
<dbReference type="EMBL" id="PQFF01000146">
    <property type="protein sequence ID" value="RHZ78885.1"/>
    <property type="molecule type" value="Genomic_DNA"/>
</dbReference>
<name>A0A397ISC7_9GLOM</name>
<evidence type="ECO:0000313" key="1">
    <source>
        <dbReference type="EMBL" id="RHZ78885.1"/>
    </source>
</evidence>
<proteinExistence type="predicted"/>
<gene>
    <name evidence="1" type="ORF">Glove_155g33</name>
</gene>
<organism evidence="1 2">
    <name type="scientific">Diversispora epigaea</name>
    <dbReference type="NCBI Taxonomy" id="1348612"/>
    <lineage>
        <taxon>Eukaryota</taxon>
        <taxon>Fungi</taxon>
        <taxon>Fungi incertae sedis</taxon>
        <taxon>Mucoromycota</taxon>
        <taxon>Glomeromycotina</taxon>
        <taxon>Glomeromycetes</taxon>
        <taxon>Diversisporales</taxon>
        <taxon>Diversisporaceae</taxon>
        <taxon>Diversispora</taxon>
    </lineage>
</organism>
<evidence type="ECO:0000313" key="2">
    <source>
        <dbReference type="Proteomes" id="UP000266861"/>
    </source>
</evidence>
<dbReference type="Proteomes" id="UP000266861">
    <property type="component" value="Unassembled WGS sequence"/>
</dbReference>
<dbReference type="AlphaFoldDB" id="A0A397ISC7"/>
<protein>
    <submittedName>
        <fullName evidence="1">Uncharacterized protein</fullName>
    </submittedName>
</protein>